<dbReference type="AlphaFoldDB" id="A0AAJ0M0V2"/>
<dbReference type="EMBL" id="JAUDZG010000005">
    <property type="protein sequence ID" value="KAK3304850.1"/>
    <property type="molecule type" value="Genomic_DNA"/>
</dbReference>
<dbReference type="Proteomes" id="UP001273166">
    <property type="component" value="Unassembled WGS sequence"/>
</dbReference>
<dbReference type="PANTHER" id="PTHR24305">
    <property type="entry name" value="CYTOCHROME P450"/>
    <property type="match status" value="1"/>
</dbReference>
<dbReference type="Pfam" id="PF00067">
    <property type="entry name" value="p450"/>
    <property type="match status" value="1"/>
</dbReference>
<keyword evidence="5" id="KW-0812">Transmembrane</keyword>
<feature type="transmembrane region" description="Helical" evidence="5">
    <location>
        <begin position="12"/>
        <end position="35"/>
    </location>
</feature>
<gene>
    <name evidence="6" type="ORF">B0T15DRAFT_558912</name>
</gene>
<evidence type="ECO:0000256" key="4">
    <source>
        <dbReference type="ARBA" id="ARBA00023004"/>
    </source>
</evidence>
<dbReference type="GO" id="GO:0020037">
    <property type="term" value="F:heme binding"/>
    <property type="evidence" value="ECO:0007669"/>
    <property type="project" value="InterPro"/>
</dbReference>
<proteinExistence type="inferred from homology"/>
<keyword evidence="5" id="KW-1133">Transmembrane helix</keyword>
<dbReference type="PANTHER" id="PTHR24305:SF166">
    <property type="entry name" value="CYTOCHROME P450 12A4, MITOCHONDRIAL-RELATED"/>
    <property type="match status" value="1"/>
</dbReference>
<keyword evidence="7" id="KW-1185">Reference proteome</keyword>
<dbReference type="InterPro" id="IPR050121">
    <property type="entry name" value="Cytochrome_P450_monoxygenase"/>
</dbReference>
<dbReference type="GO" id="GO:0005506">
    <property type="term" value="F:iron ion binding"/>
    <property type="evidence" value="ECO:0007669"/>
    <property type="project" value="InterPro"/>
</dbReference>
<keyword evidence="3" id="KW-0479">Metal-binding</keyword>
<organism evidence="6 7">
    <name type="scientific">Chaetomium strumarium</name>
    <dbReference type="NCBI Taxonomy" id="1170767"/>
    <lineage>
        <taxon>Eukaryota</taxon>
        <taxon>Fungi</taxon>
        <taxon>Dikarya</taxon>
        <taxon>Ascomycota</taxon>
        <taxon>Pezizomycotina</taxon>
        <taxon>Sordariomycetes</taxon>
        <taxon>Sordariomycetidae</taxon>
        <taxon>Sordariales</taxon>
        <taxon>Chaetomiaceae</taxon>
        <taxon>Chaetomium</taxon>
    </lineage>
</organism>
<accession>A0AAJ0M0V2</accession>
<dbReference type="GO" id="GO:0016705">
    <property type="term" value="F:oxidoreductase activity, acting on paired donors, with incorporation or reduction of molecular oxygen"/>
    <property type="evidence" value="ECO:0007669"/>
    <property type="project" value="InterPro"/>
</dbReference>
<evidence type="ECO:0000256" key="3">
    <source>
        <dbReference type="ARBA" id="ARBA00022723"/>
    </source>
</evidence>
<evidence type="ECO:0000256" key="1">
    <source>
        <dbReference type="ARBA" id="ARBA00010617"/>
    </source>
</evidence>
<keyword evidence="2" id="KW-0349">Heme</keyword>
<dbReference type="Gene3D" id="1.10.630.10">
    <property type="entry name" value="Cytochrome P450"/>
    <property type="match status" value="1"/>
</dbReference>
<dbReference type="GO" id="GO:0004497">
    <property type="term" value="F:monooxygenase activity"/>
    <property type="evidence" value="ECO:0007669"/>
    <property type="project" value="InterPro"/>
</dbReference>
<evidence type="ECO:0000256" key="2">
    <source>
        <dbReference type="ARBA" id="ARBA00022617"/>
    </source>
</evidence>
<dbReference type="InterPro" id="IPR036396">
    <property type="entry name" value="Cyt_P450_sf"/>
</dbReference>
<reference evidence="6" key="1">
    <citation type="journal article" date="2023" name="Mol. Phylogenet. Evol.">
        <title>Genome-scale phylogeny and comparative genomics of the fungal order Sordariales.</title>
        <authorList>
            <person name="Hensen N."/>
            <person name="Bonometti L."/>
            <person name="Westerberg I."/>
            <person name="Brannstrom I.O."/>
            <person name="Guillou S."/>
            <person name="Cros-Aarteil S."/>
            <person name="Calhoun S."/>
            <person name="Haridas S."/>
            <person name="Kuo A."/>
            <person name="Mondo S."/>
            <person name="Pangilinan J."/>
            <person name="Riley R."/>
            <person name="LaButti K."/>
            <person name="Andreopoulos B."/>
            <person name="Lipzen A."/>
            <person name="Chen C."/>
            <person name="Yan M."/>
            <person name="Daum C."/>
            <person name="Ng V."/>
            <person name="Clum A."/>
            <person name="Steindorff A."/>
            <person name="Ohm R.A."/>
            <person name="Martin F."/>
            <person name="Silar P."/>
            <person name="Natvig D.O."/>
            <person name="Lalanne C."/>
            <person name="Gautier V."/>
            <person name="Ament-Velasquez S.L."/>
            <person name="Kruys A."/>
            <person name="Hutchinson M.I."/>
            <person name="Powell A.J."/>
            <person name="Barry K."/>
            <person name="Miller A.N."/>
            <person name="Grigoriev I.V."/>
            <person name="Debuchy R."/>
            <person name="Gladieux P."/>
            <person name="Hiltunen Thoren M."/>
            <person name="Johannesson H."/>
        </authorList>
    </citation>
    <scope>NUCLEOTIDE SEQUENCE</scope>
    <source>
        <strain evidence="6">CBS 333.67</strain>
    </source>
</reference>
<reference evidence="6" key="2">
    <citation type="submission" date="2023-06" db="EMBL/GenBank/DDBJ databases">
        <authorList>
            <consortium name="Lawrence Berkeley National Laboratory"/>
            <person name="Mondo S.J."/>
            <person name="Hensen N."/>
            <person name="Bonometti L."/>
            <person name="Westerberg I."/>
            <person name="Brannstrom I.O."/>
            <person name="Guillou S."/>
            <person name="Cros-Aarteil S."/>
            <person name="Calhoun S."/>
            <person name="Haridas S."/>
            <person name="Kuo A."/>
            <person name="Pangilinan J."/>
            <person name="Riley R."/>
            <person name="Labutti K."/>
            <person name="Andreopoulos B."/>
            <person name="Lipzen A."/>
            <person name="Chen C."/>
            <person name="Yanf M."/>
            <person name="Daum C."/>
            <person name="Ng V."/>
            <person name="Clum A."/>
            <person name="Steindorff A."/>
            <person name="Ohm R."/>
            <person name="Martin F."/>
            <person name="Silar P."/>
            <person name="Natvig D."/>
            <person name="Lalanne C."/>
            <person name="Gautier V."/>
            <person name="Ament-Velasquez S.L."/>
            <person name="Kruys A."/>
            <person name="Hutchinson M.I."/>
            <person name="Powell A.J."/>
            <person name="Barry K."/>
            <person name="Miller A.N."/>
            <person name="Grigoriev I.V."/>
            <person name="Debuchy R."/>
            <person name="Gladieux P."/>
            <person name="Thoren M.H."/>
            <person name="Johannesson H."/>
        </authorList>
    </citation>
    <scope>NUCLEOTIDE SEQUENCE</scope>
    <source>
        <strain evidence="6">CBS 333.67</strain>
    </source>
</reference>
<dbReference type="GeneID" id="87889318"/>
<evidence type="ECO:0000313" key="7">
    <source>
        <dbReference type="Proteomes" id="UP001273166"/>
    </source>
</evidence>
<comment type="caution">
    <text evidence="6">The sequence shown here is derived from an EMBL/GenBank/DDBJ whole genome shotgun (WGS) entry which is preliminary data.</text>
</comment>
<dbReference type="InterPro" id="IPR001128">
    <property type="entry name" value="Cyt_P450"/>
</dbReference>
<evidence type="ECO:0000313" key="6">
    <source>
        <dbReference type="EMBL" id="KAK3304850.1"/>
    </source>
</evidence>
<sequence length="143" mass="15799">MSAFNKASVPSFAPVGKALAGLGLIAYGSFVYRLFRVRTLVRSVAEKHGIQSPQHHRLHFLDVLIAQLKVFMLAGYDTIAATLTFAYHLLYSHPDILAKVRPEHSVVFGHDPSLARGLIAQSPQLLHQLPYTTAVLKETILNI</sequence>
<keyword evidence="5" id="KW-0472">Membrane</keyword>
<dbReference type="SUPFAM" id="SSF48264">
    <property type="entry name" value="Cytochrome P450"/>
    <property type="match status" value="1"/>
</dbReference>
<protein>
    <submittedName>
        <fullName evidence="6">Uncharacterized protein</fullName>
    </submittedName>
</protein>
<keyword evidence="4" id="KW-0408">Iron</keyword>
<evidence type="ECO:0000256" key="5">
    <source>
        <dbReference type="SAM" id="Phobius"/>
    </source>
</evidence>
<name>A0AAJ0M0V2_9PEZI</name>
<comment type="similarity">
    <text evidence="1">Belongs to the cytochrome P450 family.</text>
</comment>
<dbReference type="RefSeq" id="XP_062720630.1">
    <property type="nucleotide sequence ID" value="XM_062870489.1"/>
</dbReference>